<dbReference type="InterPro" id="IPR024453">
    <property type="entry name" value="Peptidase_C92"/>
</dbReference>
<feature type="chain" id="PRO_5047231283" evidence="1">
    <location>
        <begin position="19"/>
        <end position="203"/>
    </location>
</feature>
<proteinExistence type="predicted"/>
<keyword evidence="3" id="KW-1185">Reference proteome</keyword>
<dbReference type="SUPFAM" id="SSF54001">
    <property type="entry name" value="Cysteine proteinases"/>
    <property type="match status" value="1"/>
</dbReference>
<evidence type="ECO:0000256" key="1">
    <source>
        <dbReference type="SAM" id="SignalP"/>
    </source>
</evidence>
<name>A0ABX7NW61_9BACT</name>
<organism evidence="2 3">
    <name type="scientific">Pyxidicoccus parkwayensis</name>
    <dbReference type="NCBI Taxonomy" id="2813578"/>
    <lineage>
        <taxon>Bacteria</taxon>
        <taxon>Pseudomonadati</taxon>
        <taxon>Myxococcota</taxon>
        <taxon>Myxococcia</taxon>
        <taxon>Myxococcales</taxon>
        <taxon>Cystobacterineae</taxon>
        <taxon>Myxococcaceae</taxon>
        <taxon>Pyxidicoccus</taxon>
    </lineage>
</organism>
<evidence type="ECO:0000313" key="3">
    <source>
        <dbReference type="Proteomes" id="UP000662747"/>
    </source>
</evidence>
<dbReference type="EMBL" id="CP071090">
    <property type="protein sequence ID" value="QSQ22599.1"/>
    <property type="molecule type" value="Genomic_DNA"/>
</dbReference>
<dbReference type="NCBIfam" id="NF007458">
    <property type="entry name" value="PRK10030.1"/>
    <property type="match status" value="1"/>
</dbReference>
<dbReference type="Proteomes" id="UP000662747">
    <property type="component" value="Chromosome"/>
</dbReference>
<reference evidence="2 3" key="1">
    <citation type="submission" date="2021-02" db="EMBL/GenBank/DDBJ databases">
        <title>De Novo genome assembly of isolated myxobacteria.</title>
        <authorList>
            <person name="Stevens D.C."/>
        </authorList>
    </citation>
    <scope>NUCLEOTIDE SEQUENCE [LARGE SCALE GENOMIC DNA]</scope>
    <source>
        <strain evidence="3">SCPEA02</strain>
    </source>
</reference>
<feature type="signal peptide" evidence="1">
    <location>
        <begin position="1"/>
        <end position="18"/>
    </location>
</feature>
<evidence type="ECO:0000313" key="2">
    <source>
        <dbReference type="EMBL" id="QSQ22599.1"/>
    </source>
</evidence>
<protein>
    <submittedName>
        <fullName evidence="2">YiiX family permuted papain-like enzyme</fullName>
    </submittedName>
</protein>
<dbReference type="Pfam" id="PF05708">
    <property type="entry name" value="Peptidase_C92"/>
    <property type="match status" value="1"/>
</dbReference>
<dbReference type="InterPro" id="IPR038765">
    <property type="entry name" value="Papain-like_cys_pep_sf"/>
</dbReference>
<dbReference type="RefSeq" id="WP_206724174.1">
    <property type="nucleotide sequence ID" value="NZ_CP071090.1"/>
</dbReference>
<gene>
    <name evidence="2" type="ORF">JY651_47105</name>
</gene>
<accession>A0ABX7NW61</accession>
<keyword evidence="1" id="KW-0732">Signal</keyword>
<dbReference type="Gene3D" id="3.90.1720.10">
    <property type="entry name" value="endopeptidase domain like (from Nostoc punctiforme)"/>
    <property type="match status" value="1"/>
</dbReference>
<sequence>MRWSVLVAVWLGAHGAVAAPRLEASLRTGDIVLHTSRSRQSEAIRAATESPFSHVGLVEVTSKGAWVVEAVQPVQRVPFAKWKARGVKSHILVLRPKDLSDAQRQQAVDAAKTHLGKPYDWKFGWGDEAMYCSELVRKAYTRGAGVDYGKMERLGSLKVQGLEKVMRERYGVKVPLDLELITPASLAADEKLEVVHSDFPSVR</sequence>